<keyword evidence="2" id="KW-0456">Lyase</keyword>
<dbReference type="InterPro" id="IPR002818">
    <property type="entry name" value="DJ-1/PfpI"/>
</dbReference>
<dbReference type="CDD" id="cd03139">
    <property type="entry name" value="GATase1_PfpI_2"/>
    <property type="match status" value="1"/>
</dbReference>
<keyword evidence="3" id="KW-1185">Reference proteome</keyword>
<dbReference type="PANTHER" id="PTHR43130">
    <property type="entry name" value="ARAC-FAMILY TRANSCRIPTIONAL REGULATOR"/>
    <property type="match status" value="1"/>
</dbReference>
<dbReference type="GO" id="GO:0016829">
    <property type="term" value="F:lyase activity"/>
    <property type="evidence" value="ECO:0007669"/>
    <property type="project" value="UniProtKB-KW"/>
</dbReference>
<dbReference type="SUPFAM" id="SSF52317">
    <property type="entry name" value="Class I glutamine amidotransferase-like"/>
    <property type="match status" value="1"/>
</dbReference>
<dbReference type="Gene3D" id="3.40.50.880">
    <property type="match status" value="1"/>
</dbReference>
<name>A0ABW0MD55_9BURK</name>
<evidence type="ECO:0000313" key="2">
    <source>
        <dbReference type="EMBL" id="MFC5475002.1"/>
    </source>
</evidence>
<sequence length="258" mass="27117">MLAATGAIGALPARAGNQADPGYGPGLPSSKRLKMAFVLYPDMTLLDLIGPQQTLNFLPNVESHLVYVDKRTIVTDSGVHIVPTTTYSACPDDLDVLLVPGAGKGTIGALQDPALMAFVAERGKTARYVTSVCTGSLILGAAGLLNGYRASSHWLVRDLLPVFGATAVNQRVVHDRNRVTGGGVTAGIDFGLALAAILRGEQTAKMAQLALEYDPAPPFDAGSPEKAGEELVNLVRKKAVFAQELHDIYGNGKLPTSR</sequence>
<dbReference type="Proteomes" id="UP001596045">
    <property type="component" value="Unassembled WGS sequence"/>
</dbReference>
<feature type="domain" description="DJ-1/PfpI" evidence="1">
    <location>
        <begin position="34"/>
        <end position="195"/>
    </location>
</feature>
<comment type="caution">
    <text evidence="2">The sequence shown here is derived from an EMBL/GenBank/DDBJ whole genome shotgun (WGS) entry which is preliminary data.</text>
</comment>
<dbReference type="EC" id="4.2.1.-" evidence="2"/>
<dbReference type="PANTHER" id="PTHR43130:SF2">
    <property type="entry name" value="DJ-1_PFPI DOMAIN-CONTAINING PROTEIN"/>
    <property type="match status" value="1"/>
</dbReference>
<dbReference type="Pfam" id="PF01965">
    <property type="entry name" value="DJ-1_PfpI"/>
    <property type="match status" value="1"/>
</dbReference>
<dbReference type="EMBL" id="JBHSMT010000025">
    <property type="protein sequence ID" value="MFC5475002.1"/>
    <property type="molecule type" value="Genomic_DNA"/>
</dbReference>
<evidence type="ECO:0000259" key="1">
    <source>
        <dbReference type="Pfam" id="PF01965"/>
    </source>
</evidence>
<organism evidence="2 3">
    <name type="scientific">Paraherbaspirillum soli</name>
    <dbReference type="NCBI Taxonomy" id="631222"/>
    <lineage>
        <taxon>Bacteria</taxon>
        <taxon>Pseudomonadati</taxon>
        <taxon>Pseudomonadota</taxon>
        <taxon>Betaproteobacteria</taxon>
        <taxon>Burkholderiales</taxon>
        <taxon>Oxalobacteraceae</taxon>
        <taxon>Paraherbaspirillum</taxon>
    </lineage>
</organism>
<evidence type="ECO:0000313" key="3">
    <source>
        <dbReference type="Proteomes" id="UP001596045"/>
    </source>
</evidence>
<dbReference type="InterPro" id="IPR029062">
    <property type="entry name" value="Class_I_gatase-like"/>
</dbReference>
<dbReference type="RefSeq" id="WP_378998107.1">
    <property type="nucleotide sequence ID" value="NZ_JBHSMT010000025.1"/>
</dbReference>
<accession>A0ABW0MD55</accession>
<reference evidence="3" key="1">
    <citation type="journal article" date="2019" name="Int. J. Syst. Evol. Microbiol.">
        <title>The Global Catalogue of Microorganisms (GCM) 10K type strain sequencing project: providing services to taxonomists for standard genome sequencing and annotation.</title>
        <authorList>
            <consortium name="The Broad Institute Genomics Platform"/>
            <consortium name="The Broad Institute Genome Sequencing Center for Infectious Disease"/>
            <person name="Wu L."/>
            <person name="Ma J."/>
        </authorList>
    </citation>
    <scope>NUCLEOTIDE SEQUENCE [LARGE SCALE GENOMIC DNA]</scope>
    <source>
        <strain evidence="3">JCM 17066</strain>
    </source>
</reference>
<proteinExistence type="predicted"/>
<protein>
    <submittedName>
        <fullName evidence="2">DJ-1/PfpI family protein</fullName>
        <ecNumber evidence="2">4.2.1.-</ecNumber>
    </submittedName>
</protein>
<gene>
    <name evidence="2" type="ORF">ACFPM8_13655</name>
</gene>
<dbReference type="InterPro" id="IPR052158">
    <property type="entry name" value="INH-QAR"/>
</dbReference>